<evidence type="ECO:0000256" key="1">
    <source>
        <dbReference type="SAM" id="MobiDB-lite"/>
    </source>
</evidence>
<feature type="region of interest" description="Disordered" evidence="1">
    <location>
        <begin position="228"/>
        <end position="302"/>
    </location>
</feature>
<sequence length="433" mass="47501">MDVAMSGDPQRQQQTFSQGFDKNPGRPPHDGQQQEPYRRHHIERPTDFLKVMREAGILSHHKLCLYCGKVASQGHRKSWRLCRNPCVFDPTHTHIGKLCPYLLQEANSGWCFKRALEDMNKDLEAARRTKKLTEKSTSDLMQALPPPHQLSNAVPIPFGDSIGGVQQPGCSAGSSYGNYGTGFGMPPSPVGYTAGYGMPLPAAGYSSCTAPGFNPGYGAVLAHPNDPREYMVPGHSGRVDNSPSTGPPRPRDVRERSPTTQASSVNYRDRTPRAHNRPSTSSERGRSGFHPSPRESSFTAQPASIKTQLVFYQDRSESAPQVQPQEDIETARVRAAPRTPLDQPEQQHQTQAAELAGLREQLANSQVRYRTVATAFVRHMLATQHLLENMQSLLVLPPSLDANAITIPPAASQAEGSSEAHLDAGPSLKKKHE</sequence>
<reference evidence="2" key="1">
    <citation type="submission" date="2021-02" db="EMBL/GenBank/DDBJ databases">
        <authorList>
            <person name="Syme A R."/>
            <person name="Syme A R."/>
            <person name="Moolhuijzen P."/>
        </authorList>
    </citation>
    <scope>NUCLEOTIDE SEQUENCE</scope>
    <source>
        <strain evidence="2">W1-1</strain>
    </source>
</reference>
<feature type="compositionally biased region" description="Polar residues" evidence="1">
    <location>
        <begin position="9"/>
        <end position="20"/>
    </location>
</feature>
<dbReference type="EMBL" id="HG992977">
    <property type="protein sequence ID" value="CAE6998392.1"/>
    <property type="molecule type" value="Genomic_DNA"/>
</dbReference>
<evidence type="ECO:0000313" key="2">
    <source>
        <dbReference type="EMBL" id="CAE6998392.1"/>
    </source>
</evidence>
<gene>
    <name evidence="2" type="ORF">PTTW11_00706</name>
</gene>
<feature type="region of interest" description="Disordered" evidence="1">
    <location>
        <begin position="410"/>
        <end position="433"/>
    </location>
</feature>
<name>A0A6S6VUM5_9PLEO</name>
<feature type="region of interest" description="Disordered" evidence="1">
    <location>
        <begin position="1"/>
        <end position="40"/>
    </location>
</feature>
<proteinExistence type="predicted"/>
<dbReference type="AlphaFoldDB" id="A0A6S6VUM5"/>
<organism evidence="2 3">
    <name type="scientific">Pyrenophora teres f. teres</name>
    <dbReference type="NCBI Taxonomy" id="97479"/>
    <lineage>
        <taxon>Eukaryota</taxon>
        <taxon>Fungi</taxon>
        <taxon>Dikarya</taxon>
        <taxon>Ascomycota</taxon>
        <taxon>Pezizomycotina</taxon>
        <taxon>Dothideomycetes</taxon>
        <taxon>Pleosporomycetidae</taxon>
        <taxon>Pleosporales</taxon>
        <taxon>Pleosporineae</taxon>
        <taxon>Pleosporaceae</taxon>
        <taxon>Pyrenophora</taxon>
    </lineage>
</organism>
<evidence type="ECO:0000313" key="3">
    <source>
        <dbReference type="Proteomes" id="UP000472372"/>
    </source>
</evidence>
<protein>
    <submittedName>
        <fullName evidence="2">Uncharacterized protein</fullName>
    </submittedName>
</protein>
<accession>A0A6S6VUM5</accession>
<dbReference type="Proteomes" id="UP000472372">
    <property type="component" value="Chromosome 1"/>
</dbReference>